<protein>
    <submittedName>
        <fullName evidence="2">Uncharacterized protein</fullName>
    </submittedName>
</protein>
<feature type="compositionally biased region" description="Gly residues" evidence="1">
    <location>
        <begin position="48"/>
        <end position="67"/>
    </location>
</feature>
<evidence type="ECO:0000313" key="2">
    <source>
        <dbReference type="EMBL" id="RMY65877.1"/>
    </source>
</evidence>
<feature type="compositionally biased region" description="Low complexity" evidence="1">
    <location>
        <begin position="318"/>
        <end position="342"/>
    </location>
</feature>
<evidence type="ECO:0000256" key="1">
    <source>
        <dbReference type="SAM" id="MobiDB-lite"/>
    </source>
</evidence>
<proteinExistence type="predicted"/>
<name>A0A3M7DP91_HORWE</name>
<feature type="compositionally biased region" description="Basic and acidic residues" evidence="1">
    <location>
        <begin position="34"/>
        <end position="47"/>
    </location>
</feature>
<feature type="compositionally biased region" description="Gly residues" evidence="1">
    <location>
        <begin position="164"/>
        <end position="175"/>
    </location>
</feature>
<feature type="compositionally biased region" description="Low complexity" evidence="1">
    <location>
        <begin position="147"/>
        <end position="163"/>
    </location>
</feature>
<feature type="compositionally biased region" description="Low complexity" evidence="1">
    <location>
        <begin position="176"/>
        <end position="238"/>
    </location>
</feature>
<feature type="region of interest" description="Disordered" evidence="1">
    <location>
        <begin position="1"/>
        <end position="342"/>
    </location>
</feature>
<organism evidence="2 3">
    <name type="scientific">Hortaea werneckii</name>
    <name type="common">Black yeast</name>
    <name type="synonym">Cladosporium werneckii</name>
    <dbReference type="NCBI Taxonomy" id="91943"/>
    <lineage>
        <taxon>Eukaryota</taxon>
        <taxon>Fungi</taxon>
        <taxon>Dikarya</taxon>
        <taxon>Ascomycota</taxon>
        <taxon>Pezizomycotina</taxon>
        <taxon>Dothideomycetes</taxon>
        <taxon>Dothideomycetidae</taxon>
        <taxon>Mycosphaerellales</taxon>
        <taxon>Teratosphaeriaceae</taxon>
        <taxon>Hortaea</taxon>
    </lineage>
</organism>
<dbReference type="EMBL" id="QWIQ01001404">
    <property type="protein sequence ID" value="RMY65877.1"/>
    <property type="molecule type" value="Genomic_DNA"/>
</dbReference>
<feature type="compositionally biased region" description="Basic and acidic residues" evidence="1">
    <location>
        <begin position="84"/>
        <end position="96"/>
    </location>
</feature>
<sequence>MADNITPTSSHGTTGSERSSLKPRPLNFSRPRPTRVDSKQKIYHDHSGGGGSSGGGDGFGSGGGGRVRGISAFHEPSGASASNGRDHLPREPRFSIDSDLTTSTSSNSAASEFAWDDTSGELRSRRPDEVQNAPRGYERSQRYSKDSTTSSNPARSATSSSTAAGGGGGSGGSGGSSSSNTAVAAPGSSLSGASSSSTSRPFIAELPGSEPQPQQQQPSLSSHRPTPLQKHQQPHLQPRPFNPPSSPQILKRTSVDQQSERMSTSTSTRGDWEDTASHHTVSIYDGDETGHHNPFHHQPPSSSLDGGDGNSSRRKDSTTTNNTATTNNSNGSTSTNSQWTSSEFATTGLSEAEIRKLKKKGINPSLYAEMKAARKGKGKWVGPLVGNTFIG</sequence>
<feature type="compositionally biased region" description="Polar residues" evidence="1">
    <location>
        <begin position="1"/>
        <end position="18"/>
    </location>
</feature>
<evidence type="ECO:0000313" key="3">
    <source>
        <dbReference type="Proteomes" id="UP000281468"/>
    </source>
</evidence>
<feature type="compositionally biased region" description="Polar residues" evidence="1">
    <location>
        <begin position="255"/>
        <end position="269"/>
    </location>
</feature>
<feature type="compositionally biased region" description="Low complexity" evidence="1">
    <location>
        <begin position="97"/>
        <end position="111"/>
    </location>
</feature>
<gene>
    <name evidence="2" type="ORF">D0862_15241</name>
</gene>
<comment type="caution">
    <text evidence="2">The sequence shown here is derived from an EMBL/GenBank/DDBJ whole genome shotgun (WGS) entry which is preliminary data.</text>
</comment>
<reference evidence="2 3" key="1">
    <citation type="journal article" date="2018" name="BMC Genomics">
        <title>Genomic evidence for intraspecific hybridization in a clonal and extremely halotolerant yeast.</title>
        <authorList>
            <person name="Gostincar C."/>
            <person name="Stajich J.E."/>
            <person name="Zupancic J."/>
            <person name="Zalar P."/>
            <person name="Gunde-Cimerman N."/>
        </authorList>
    </citation>
    <scope>NUCLEOTIDE SEQUENCE [LARGE SCALE GENOMIC DNA]</scope>
    <source>
        <strain evidence="2 3">EXF-171</strain>
    </source>
</reference>
<feature type="compositionally biased region" description="Basic and acidic residues" evidence="1">
    <location>
        <begin position="136"/>
        <end position="145"/>
    </location>
</feature>
<dbReference type="Proteomes" id="UP000281468">
    <property type="component" value="Unassembled WGS sequence"/>
</dbReference>
<dbReference type="AlphaFoldDB" id="A0A3M7DP91"/>
<accession>A0A3M7DP91</accession>
<feature type="compositionally biased region" description="Basic and acidic residues" evidence="1">
    <location>
        <begin position="120"/>
        <end position="129"/>
    </location>
</feature>